<dbReference type="AlphaFoldDB" id="A0AAF0IPT0"/>
<keyword evidence="7" id="KW-1185">Reference proteome</keyword>
<evidence type="ECO:0000313" key="7">
    <source>
        <dbReference type="Proteomes" id="UP001216638"/>
    </source>
</evidence>
<feature type="compositionally biased region" description="Basic and acidic residues" evidence="4">
    <location>
        <begin position="236"/>
        <end position="245"/>
    </location>
</feature>
<comment type="similarity">
    <text evidence="1">Belongs to the TFIIE alpha subunit family.</text>
</comment>
<proteinExistence type="inferred from homology"/>
<dbReference type="EMBL" id="CP119952">
    <property type="protein sequence ID" value="WFC95280.1"/>
    <property type="molecule type" value="Genomic_DNA"/>
</dbReference>
<dbReference type="InterPro" id="IPR024550">
    <property type="entry name" value="TFIIEa/SarR/Rpc3_HTH_dom"/>
</dbReference>
<dbReference type="SMART" id="SM00531">
    <property type="entry name" value="TFIIE"/>
    <property type="match status" value="1"/>
</dbReference>
<keyword evidence="2" id="KW-0805">Transcription regulation</keyword>
<feature type="compositionally biased region" description="Basic and acidic residues" evidence="4">
    <location>
        <begin position="371"/>
        <end position="392"/>
    </location>
</feature>
<sequence>MASAAPNAPSAAPGAAEPQPATPAQMAAIRRLIQVIARLFYDDGHILLIDQLVSVVVIPSDVLARRVGLQARELGSLAAKMVEDRLLSIHRTQETKEGVMSRSFARTYYYIDYKQVLDVTKWRMLAMRRDIDTRLRNGLDNKGYVCPRCKRSYSTLEVAHLLDPMRNVFVCEVPGCFTELVDNEDADDVRKSKDTLTRFNEQLHGVQQALRSLEGVALPPMDIHAWLAKNAAEQPWKAETERDDTQLVPGAPPPPKPKVPQVTVELSGTDPANDLARQQQRAREEEAQRAQNTLPAWHLASTVSGEQTGLGKVVAERRAEEASVAEATAAPEALDVDVDVDYYTRYASQLEHEAKRAAEPEATDGAPQKRARTEADAAADKPADKPTGKPADEPADTGADDEEDLEMDDVI</sequence>
<dbReference type="InterPro" id="IPR002853">
    <property type="entry name" value="TFIIE_asu"/>
</dbReference>
<dbReference type="PROSITE" id="PS51344">
    <property type="entry name" value="HTH_TFE_IIE"/>
    <property type="match status" value="1"/>
</dbReference>
<dbReference type="InterPro" id="IPR039997">
    <property type="entry name" value="TFE"/>
</dbReference>
<dbReference type="PANTHER" id="PTHR13097">
    <property type="entry name" value="TRANSCRIPTION INITIATION FACTOR IIE, ALPHA SUBUNIT"/>
    <property type="match status" value="1"/>
</dbReference>
<dbReference type="GO" id="GO:0006367">
    <property type="term" value="P:transcription initiation at RNA polymerase II promoter"/>
    <property type="evidence" value="ECO:0007669"/>
    <property type="project" value="InterPro"/>
</dbReference>
<feature type="region of interest" description="Disordered" evidence="4">
    <location>
        <begin position="351"/>
        <end position="411"/>
    </location>
</feature>
<dbReference type="InterPro" id="IPR017919">
    <property type="entry name" value="TFIIE/TFIIEa_HTH"/>
</dbReference>
<feature type="compositionally biased region" description="Acidic residues" evidence="4">
    <location>
        <begin position="393"/>
        <end position="411"/>
    </location>
</feature>
<feature type="region of interest" description="Disordered" evidence="4">
    <location>
        <begin position="234"/>
        <end position="264"/>
    </location>
</feature>
<gene>
    <name evidence="6" type="ORF">MBRA1_001927</name>
</gene>
<accession>A0AAF0IPT0</accession>
<evidence type="ECO:0000256" key="2">
    <source>
        <dbReference type="ARBA" id="ARBA00023015"/>
    </source>
</evidence>
<feature type="domain" description="HTH TFE/IIEalpha-type" evidence="5">
    <location>
        <begin position="29"/>
        <end position="121"/>
    </location>
</feature>
<dbReference type="InterPro" id="IPR013083">
    <property type="entry name" value="Znf_RING/FYVE/PHD"/>
</dbReference>
<dbReference type="Proteomes" id="UP001216638">
    <property type="component" value="Chromosome 2"/>
</dbReference>
<organism evidence="6 7">
    <name type="scientific">Malassezia brasiliensis</name>
    <dbReference type="NCBI Taxonomy" id="1821822"/>
    <lineage>
        <taxon>Eukaryota</taxon>
        <taxon>Fungi</taxon>
        <taxon>Dikarya</taxon>
        <taxon>Basidiomycota</taxon>
        <taxon>Ustilaginomycotina</taxon>
        <taxon>Malasseziomycetes</taxon>
        <taxon>Malasseziales</taxon>
        <taxon>Malasseziaceae</taxon>
        <taxon>Malassezia</taxon>
    </lineage>
</organism>
<dbReference type="PANTHER" id="PTHR13097:SF7">
    <property type="entry name" value="GENERAL TRANSCRIPTION FACTOR IIE SUBUNIT 1"/>
    <property type="match status" value="1"/>
</dbReference>
<name>A0AAF0IPT0_9BASI</name>
<evidence type="ECO:0000313" key="6">
    <source>
        <dbReference type="EMBL" id="WFC95280.1"/>
    </source>
</evidence>
<dbReference type="GO" id="GO:0005673">
    <property type="term" value="C:transcription factor TFIIE complex"/>
    <property type="evidence" value="ECO:0007669"/>
    <property type="project" value="TreeGrafter"/>
</dbReference>
<evidence type="ECO:0000259" key="5">
    <source>
        <dbReference type="PROSITE" id="PS51344"/>
    </source>
</evidence>
<dbReference type="SUPFAM" id="SSF57783">
    <property type="entry name" value="Zinc beta-ribbon"/>
    <property type="match status" value="1"/>
</dbReference>
<dbReference type="Pfam" id="PF02002">
    <property type="entry name" value="TFIIE_alpha"/>
    <property type="match status" value="1"/>
</dbReference>
<keyword evidence="3" id="KW-0804">Transcription</keyword>
<dbReference type="Gene3D" id="3.30.40.10">
    <property type="entry name" value="Zinc/RING finger domain, C3HC4 (zinc finger)"/>
    <property type="match status" value="1"/>
</dbReference>
<evidence type="ECO:0000256" key="1">
    <source>
        <dbReference type="ARBA" id="ARBA00008947"/>
    </source>
</evidence>
<evidence type="ECO:0000256" key="3">
    <source>
        <dbReference type="ARBA" id="ARBA00023163"/>
    </source>
</evidence>
<evidence type="ECO:0000256" key="4">
    <source>
        <dbReference type="SAM" id="MobiDB-lite"/>
    </source>
</evidence>
<protein>
    <recommendedName>
        <fullName evidence="5">HTH TFE/IIEalpha-type domain-containing protein</fullName>
    </recommendedName>
</protein>
<reference evidence="6" key="1">
    <citation type="submission" date="2023-03" db="EMBL/GenBank/DDBJ databases">
        <title>Mating type loci evolution in Malassezia.</title>
        <authorList>
            <person name="Coelho M.A."/>
        </authorList>
    </citation>
    <scope>NUCLEOTIDE SEQUENCE</scope>
    <source>
        <strain evidence="6">CBS 14135</strain>
    </source>
</reference>